<organism evidence="2 3">
    <name type="scientific">Roseateles albus</name>
    <dbReference type="NCBI Taxonomy" id="2987525"/>
    <lineage>
        <taxon>Bacteria</taxon>
        <taxon>Pseudomonadati</taxon>
        <taxon>Pseudomonadota</taxon>
        <taxon>Betaproteobacteria</taxon>
        <taxon>Burkholderiales</taxon>
        <taxon>Sphaerotilaceae</taxon>
        <taxon>Roseateles</taxon>
    </lineage>
</organism>
<sequence length="104" mass="11363">MKKIEASSELELGNSSESVDTKWSQEAQQIVRAMLVRRGCSLKKLSRLLEGVGVNIQAKALANKLNRGTFSFAFVLQVAKVLEVQSIDSYTVGESGKVSTRTDT</sequence>
<dbReference type="Pfam" id="PF20075">
    <property type="entry name" value="DUF6471"/>
    <property type="match status" value="1"/>
</dbReference>
<reference evidence="2 3" key="1">
    <citation type="submission" date="2022-10" db="EMBL/GenBank/DDBJ databases">
        <title>Paucibacter sp. hw1 Genome sequencing.</title>
        <authorList>
            <person name="Park S."/>
        </authorList>
    </citation>
    <scope>NUCLEOTIDE SEQUENCE [LARGE SCALE GENOMIC DNA]</scope>
    <source>
        <strain evidence="3">hw1</strain>
    </source>
</reference>
<feature type="domain" description="DUF6471" evidence="1">
    <location>
        <begin position="23"/>
        <end position="87"/>
    </location>
</feature>
<proteinExistence type="predicted"/>
<name>A0ABT5KDN7_9BURK</name>
<gene>
    <name evidence="2" type="ORF">PRZ03_05030</name>
</gene>
<evidence type="ECO:0000259" key="1">
    <source>
        <dbReference type="Pfam" id="PF20075"/>
    </source>
</evidence>
<evidence type="ECO:0000313" key="3">
    <source>
        <dbReference type="Proteomes" id="UP001221189"/>
    </source>
</evidence>
<protein>
    <submittedName>
        <fullName evidence="2">DUF6471 domain-containing protein</fullName>
    </submittedName>
</protein>
<keyword evidence="3" id="KW-1185">Reference proteome</keyword>
<dbReference type="RefSeq" id="WP_273599280.1">
    <property type="nucleotide sequence ID" value="NZ_JAQQXT010000002.1"/>
</dbReference>
<evidence type="ECO:0000313" key="2">
    <source>
        <dbReference type="EMBL" id="MDC8770926.1"/>
    </source>
</evidence>
<dbReference type="InterPro" id="IPR045526">
    <property type="entry name" value="DUF6471"/>
</dbReference>
<dbReference type="Proteomes" id="UP001221189">
    <property type="component" value="Unassembled WGS sequence"/>
</dbReference>
<dbReference type="EMBL" id="JAQQXT010000002">
    <property type="protein sequence ID" value="MDC8770926.1"/>
    <property type="molecule type" value="Genomic_DNA"/>
</dbReference>
<accession>A0ABT5KDN7</accession>
<comment type="caution">
    <text evidence="2">The sequence shown here is derived from an EMBL/GenBank/DDBJ whole genome shotgun (WGS) entry which is preliminary data.</text>
</comment>